<dbReference type="Gene3D" id="3.30.70.100">
    <property type="match status" value="1"/>
</dbReference>
<organism evidence="3 4">
    <name type="scientific">Dendryphion nanum</name>
    <dbReference type="NCBI Taxonomy" id="256645"/>
    <lineage>
        <taxon>Eukaryota</taxon>
        <taxon>Fungi</taxon>
        <taxon>Dikarya</taxon>
        <taxon>Ascomycota</taxon>
        <taxon>Pezizomycotina</taxon>
        <taxon>Dothideomycetes</taxon>
        <taxon>Pleosporomycetidae</taxon>
        <taxon>Pleosporales</taxon>
        <taxon>Torulaceae</taxon>
        <taxon>Dendryphion</taxon>
    </lineage>
</organism>
<comment type="similarity">
    <text evidence="1">Belongs to the tpcK family.</text>
</comment>
<evidence type="ECO:0000313" key="4">
    <source>
        <dbReference type="Proteomes" id="UP000700596"/>
    </source>
</evidence>
<protein>
    <submittedName>
        <fullName evidence="3">EthD domain-containing protein</fullName>
    </submittedName>
</protein>
<dbReference type="AlphaFoldDB" id="A0A9P9D8W7"/>
<evidence type="ECO:0000259" key="2">
    <source>
        <dbReference type="Pfam" id="PF07110"/>
    </source>
</evidence>
<sequence>MSTEPLLRVTVCIHRKPDTTEDEFNKYWAYKHGPLATDWLQRNGIIKYTQYHTTSEYKALGQKMFDATGRSPLSYDGMGDFWVRNYEDFEAAFLDPHYQAVIQPDEKNLINMDSIAVTIGVEYIVIEEGKIVENHARDF</sequence>
<evidence type="ECO:0000313" key="3">
    <source>
        <dbReference type="EMBL" id="KAH7115890.1"/>
    </source>
</evidence>
<evidence type="ECO:0000256" key="1">
    <source>
        <dbReference type="ARBA" id="ARBA00005986"/>
    </source>
</evidence>
<dbReference type="OrthoDB" id="3183782at2759"/>
<feature type="domain" description="EthD" evidence="2">
    <location>
        <begin position="16"/>
        <end position="111"/>
    </location>
</feature>
<name>A0A9P9D8W7_9PLEO</name>
<comment type="caution">
    <text evidence="3">The sequence shown here is derived from an EMBL/GenBank/DDBJ whole genome shotgun (WGS) entry which is preliminary data.</text>
</comment>
<dbReference type="EMBL" id="JAGMWT010000015">
    <property type="protein sequence ID" value="KAH7115890.1"/>
    <property type="molecule type" value="Genomic_DNA"/>
</dbReference>
<dbReference type="SUPFAM" id="SSF54909">
    <property type="entry name" value="Dimeric alpha+beta barrel"/>
    <property type="match status" value="1"/>
</dbReference>
<dbReference type="GO" id="GO:0016491">
    <property type="term" value="F:oxidoreductase activity"/>
    <property type="evidence" value="ECO:0007669"/>
    <property type="project" value="InterPro"/>
</dbReference>
<proteinExistence type="inferred from homology"/>
<dbReference type="Proteomes" id="UP000700596">
    <property type="component" value="Unassembled WGS sequence"/>
</dbReference>
<dbReference type="Pfam" id="PF07110">
    <property type="entry name" value="EthD"/>
    <property type="match status" value="1"/>
</dbReference>
<dbReference type="InterPro" id="IPR009799">
    <property type="entry name" value="EthD_dom"/>
</dbReference>
<keyword evidence="4" id="KW-1185">Reference proteome</keyword>
<accession>A0A9P9D8W7</accession>
<gene>
    <name evidence="3" type="ORF">B0J11DRAFT_553080</name>
</gene>
<dbReference type="InterPro" id="IPR011008">
    <property type="entry name" value="Dimeric_a/b-barrel"/>
</dbReference>
<reference evidence="3" key="1">
    <citation type="journal article" date="2021" name="Nat. Commun.">
        <title>Genetic determinants of endophytism in the Arabidopsis root mycobiome.</title>
        <authorList>
            <person name="Mesny F."/>
            <person name="Miyauchi S."/>
            <person name="Thiergart T."/>
            <person name="Pickel B."/>
            <person name="Atanasova L."/>
            <person name="Karlsson M."/>
            <person name="Huettel B."/>
            <person name="Barry K.W."/>
            <person name="Haridas S."/>
            <person name="Chen C."/>
            <person name="Bauer D."/>
            <person name="Andreopoulos W."/>
            <person name="Pangilinan J."/>
            <person name="LaButti K."/>
            <person name="Riley R."/>
            <person name="Lipzen A."/>
            <person name="Clum A."/>
            <person name="Drula E."/>
            <person name="Henrissat B."/>
            <person name="Kohler A."/>
            <person name="Grigoriev I.V."/>
            <person name="Martin F.M."/>
            <person name="Hacquard S."/>
        </authorList>
    </citation>
    <scope>NUCLEOTIDE SEQUENCE</scope>
    <source>
        <strain evidence="3">MPI-CAGE-CH-0243</strain>
    </source>
</reference>